<dbReference type="STRING" id="106549.A0A540N9D6"/>
<proteinExistence type="predicted"/>
<keyword evidence="3" id="KW-1185">Reference proteome</keyword>
<dbReference type="InterPro" id="IPR055198">
    <property type="entry name" value="NSD_PHD"/>
</dbReference>
<evidence type="ECO:0000313" key="3">
    <source>
        <dbReference type="Proteomes" id="UP000315295"/>
    </source>
</evidence>
<gene>
    <name evidence="2" type="ORF">C1H46_006728</name>
</gene>
<evidence type="ECO:0000259" key="1">
    <source>
        <dbReference type="Pfam" id="PF22908"/>
    </source>
</evidence>
<feature type="domain" description="Histone-lysine N-methyltransferase NSD-like PHD zinc finger" evidence="1">
    <location>
        <begin position="84"/>
        <end position="152"/>
    </location>
</feature>
<dbReference type="Pfam" id="PF22908">
    <property type="entry name" value="PHD_NSD"/>
    <property type="match status" value="1"/>
</dbReference>
<dbReference type="PANTHER" id="PTHR46235:SF13">
    <property type="entry name" value="EDM2-LIKE PROTEIN1"/>
    <property type="match status" value="1"/>
</dbReference>
<dbReference type="EMBL" id="VIEB01000082">
    <property type="protein sequence ID" value="TQE07657.1"/>
    <property type="molecule type" value="Genomic_DNA"/>
</dbReference>
<dbReference type="AlphaFoldDB" id="A0A540N9D6"/>
<evidence type="ECO:0000313" key="2">
    <source>
        <dbReference type="EMBL" id="TQE07657.1"/>
    </source>
</evidence>
<name>A0A540N9D6_MALBA</name>
<organism evidence="2 3">
    <name type="scientific">Malus baccata</name>
    <name type="common">Siberian crab apple</name>
    <name type="synonym">Pyrus baccata</name>
    <dbReference type="NCBI Taxonomy" id="106549"/>
    <lineage>
        <taxon>Eukaryota</taxon>
        <taxon>Viridiplantae</taxon>
        <taxon>Streptophyta</taxon>
        <taxon>Embryophyta</taxon>
        <taxon>Tracheophyta</taxon>
        <taxon>Spermatophyta</taxon>
        <taxon>Magnoliopsida</taxon>
        <taxon>eudicotyledons</taxon>
        <taxon>Gunneridae</taxon>
        <taxon>Pentapetalae</taxon>
        <taxon>rosids</taxon>
        <taxon>fabids</taxon>
        <taxon>Rosales</taxon>
        <taxon>Rosaceae</taxon>
        <taxon>Amygdaloideae</taxon>
        <taxon>Maleae</taxon>
        <taxon>Malus</taxon>
    </lineage>
</organism>
<dbReference type="Proteomes" id="UP000315295">
    <property type="component" value="Unassembled WGS sequence"/>
</dbReference>
<comment type="caution">
    <text evidence="2">The sequence shown here is derived from an EMBL/GenBank/DDBJ whole genome shotgun (WGS) entry which is preliminary data.</text>
</comment>
<sequence>MLGFMDEDMISDAEDDSVDIDSIFGYVCCICDDGGDLLCCEGRCLRSFHATVEAGVGSGCRSLGFMRGAVDVMLTFLCRNCKFKQHQCYACGELGSSDKSSEAKVFPCASVICGRFYHPRCVAKLLCQNNRESAEELEEEISLGDYFACPVHKCSVCQEGENKKVHELQLAVCMR</sequence>
<protein>
    <recommendedName>
        <fullName evidence="1">Histone-lysine N-methyltransferase NSD-like PHD zinc finger domain-containing protein</fullName>
    </recommendedName>
</protein>
<dbReference type="InterPro" id="IPR013083">
    <property type="entry name" value="Znf_RING/FYVE/PHD"/>
</dbReference>
<accession>A0A540N9D6</accession>
<dbReference type="PANTHER" id="PTHR46235">
    <property type="entry name" value="PHD FINGER-CONTAINING PROTEIN DDB_G0268158"/>
    <property type="match status" value="1"/>
</dbReference>
<dbReference type="Gene3D" id="3.30.40.10">
    <property type="entry name" value="Zinc/RING finger domain, C3HC4 (zinc finger)"/>
    <property type="match status" value="2"/>
</dbReference>
<reference evidence="2 3" key="1">
    <citation type="journal article" date="2019" name="G3 (Bethesda)">
        <title>Sequencing of a Wild Apple (Malus baccata) Genome Unravels the Differences Between Cultivated and Wild Apple Species Regarding Disease Resistance and Cold Tolerance.</title>
        <authorList>
            <person name="Chen X."/>
        </authorList>
    </citation>
    <scope>NUCLEOTIDE SEQUENCE [LARGE SCALE GENOMIC DNA]</scope>
    <source>
        <strain evidence="3">cv. Shandingzi</strain>
        <tissue evidence="2">Leaves</tissue>
    </source>
</reference>